<feature type="region of interest" description="Disordered" evidence="1">
    <location>
        <begin position="72"/>
        <end position="108"/>
    </location>
</feature>
<feature type="compositionally biased region" description="Basic and acidic residues" evidence="1">
    <location>
        <begin position="95"/>
        <end position="104"/>
    </location>
</feature>
<evidence type="ECO:0000313" key="2">
    <source>
        <dbReference type="EMBL" id="GLS25026.1"/>
    </source>
</evidence>
<evidence type="ECO:0000313" key="3">
    <source>
        <dbReference type="Proteomes" id="UP001156870"/>
    </source>
</evidence>
<protein>
    <submittedName>
        <fullName evidence="2">Uncharacterized protein</fullName>
    </submittedName>
</protein>
<name>A0AA37WMG0_9GAMM</name>
<dbReference type="AlphaFoldDB" id="A0AA37WMG0"/>
<dbReference type="Proteomes" id="UP001156870">
    <property type="component" value="Unassembled WGS sequence"/>
</dbReference>
<accession>A0AA37WMG0</accession>
<reference evidence="2 3" key="1">
    <citation type="journal article" date="2014" name="Int. J. Syst. Evol. Microbiol.">
        <title>Complete genome sequence of Corynebacterium casei LMG S-19264T (=DSM 44701T), isolated from a smear-ripened cheese.</title>
        <authorList>
            <consortium name="US DOE Joint Genome Institute (JGI-PGF)"/>
            <person name="Walter F."/>
            <person name="Albersmeier A."/>
            <person name="Kalinowski J."/>
            <person name="Ruckert C."/>
        </authorList>
    </citation>
    <scope>NUCLEOTIDE SEQUENCE [LARGE SCALE GENOMIC DNA]</scope>
    <source>
        <strain evidence="2 3">NBRC 110095</strain>
    </source>
</reference>
<organism evidence="2 3">
    <name type="scientific">Marinibactrum halimedae</name>
    <dbReference type="NCBI Taxonomy" id="1444977"/>
    <lineage>
        <taxon>Bacteria</taxon>
        <taxon>Pseudomonadati</taxon>
        <taxon>Pseudomonadota</taxon>
        <taxon>Gammaproteobacteria</taxon>
        <taxon>Cellvibrionales</taxon>
        <taxon>Cellvibrionaceae</taxon>
        <taxon>Marinibactrum</taxon>
    </lineage>
</organism>
<gene>
    <name evidence="2" type="ORF">GCM10007877_07400</name>
</gene>
<comment type="caution">
    <text evidence="2">The sequence shown here is derived from an EMBL/GenBank/DDBJ whole genome shotgun (WGS) entry which is preliminary data.</text>
</comment>
<dbReference type="RefSeq" id="WP_232592668.1">
    <property type="nucleotide sequence ID" value="NZ_BSPD01000021.1"/>
</dbReference>
<keyword evidence="3" id="KW-1185">Reference proteome</keyword>
<proteinExistence type="predicted"/>
<dbReference type="EMBL" id="BSPD01000021">
    <property type="protein sequence ID" value="GLS25026.1"/>
    <property type="molecule type" value="Genomic_DNA"/>
</dbReference>
<sequence>MKINFDRAMIELIREIRKKVSPEAKPKIKFANPEIFDELKVIYNKESDVILKALIKELFTRAGDKWLEKLEPASSTATEKSDHQTKVYRGQTMLVEKRPKDTSTKKKRTRVYRGQVVEF</sequence>
<evidence type="ECO:0000256" key="1">
    <source>
        <dbReference type="SAM" id="MobiDB-lite"/>
    </source>
</evidence>